<feature type="binding site" evidence="5">
    <location>
        <position position="28"/>
    </location>
    <ligand>
        <name>substrate</name>
    </ligand>
</feature>
<dbReference type="Gene3D" id="3.90.850.10">
    <property type="entry name" value="Fumarylacetoacetase-like, C-terminal domain"/>
    <property type="match status" value="2"/>
</dbReference>
<feature type="binding site" evidence="5">
    <location>
        <position position="14"/>
    </location>
    <ligand>
        <name>substrate</name>
    </ligand>
</feature>
<evidence type="ECO:0000259" key="8">
    <source>
        <dbReference type="Pfam" id="PF01557"/>
    </source>
</evidence>
<dbReference type="InterPro" id="IPR005959">
    <property type="entry name" value="Fumarylacetoacetase"/>
</dbReference>
<keyword evidence="6 7" id="KW-0460">Magnesium</keyword>
<gene>
    <name evidence="9" type="ORF">BDFB_001696</name>
</gene>
<keyword evidence="6 7" id="KW-0106">Calcium</keyword>
<dbReference type="InterPro" id="IPR036663">
    <property type="entry name" value="Fumarylacetoacetase_C_sf"/>
</dbReference>
<dbReference type="GO" id="GO:1902000">
    <property type="term" value="P:homogentisate catabolic process"/>
    <property type="evidence" value="ECO:0007669"/>
    <property type="project" value="TreeGrafter"/>
</dbReference>
<feature type="active site" description="Proton acceptor" evidence="4">
    <location>
        <position position="19"/>
    </location>
</feature>
<name>A0A482VBC7_ASBVE</name>
<keyword evidence="7" id="KW-0585">Phenylalanine catabolism</keyword>
<keyword evidence="7" id="KW-0378">Hydrolase</keyword>
<evidence type="ECO:0000313" key="10">
    <source>
        <dbReference type="Proteomes" id="UP000292052"/>
    </source>
</evidence>
<dbReference type="PANTHER" id="PTHR43069">
    <property type="entry name" value="FUMARYLACETOACETASE"/>
    <property type="match status" value="1"/>
</dbReference>
<reference evidence="9 10" key="1">
    <citation type="submission" date="2017-03" db="EMBL/GenBank/DDBJ databases">
        <title>Genome of the blue death feigning beetle - Asbolus verrucosus.</title>
        <authorList>
            <person name="Rider S.D."/>
        </authorList>
    </citation>
    <scope>NUCLEOTIDE SEQUENCE [LARGE SCALE GENOMIC DNA]</scope>
    <source>
        <strain evidence="9">Butters</strain>
        <tissue evidence="9">Head and leg muscle</tissue>
    </source>
</reference>
<feature type="binding site" evidence="6">
    <location>
        <position position="88"/>
    </location>
    <ligand>
        <name>Mg(2+)</name>
        <dbReference type="ChEBI" id="CHEBI:18420"/>
    </ligand>
</feature>
<feature type="binding site" evidence="5">
    <location>
        <position position="75"/>
    </location>
    <ligand>
        <name>substrate</name>
    </ligand>
</feature>
<comment type="catalytic activity">
    <reaction evidence="1 7">
        <text>4-fumarylacetoacetate + H2O = acetoacetate + fumarate + H(+)</text>
        <dbReference type="Rhea" id="RHEA:10244"/>
        <dbReference type="ChEBI" id="CHEBI:13705"/>
        <dbReference type="ChEBI" id="CHEBI:15377"/>
        <dbReference type="ChEBI" id="CHEBI:15378"/>
        <dbReference type="ChEBI" id="CHEBI:18034"/>
        <dbReference type="ChEBI" id="CHEBI:29806"/>
        <dbReference type="EC" id="3.7.1.2"/>
    </reaction>
</comment>
<protein>
    <recommendedName>
        <fullName evidence="3 7">Fumarylacetoacetase</fullName>
        <ecNumber evidence="7">3.7.1.2</ecNumber>
    </recommendedName>
    <alternativeName>
        <fullName evidence="7">Fumarylacetoacetate hydrolase</fullName>
    </alternativeName>
</protein>
<evidence type="ECO:0000256" key="2">
    <source>
        <dbReference type="ARBA" id="ARBA00010211"/>
    </source>
</evidence>
<sequence length="450" mass="50470">MHLPAQIGDYTDFYSSIHHATNVGIMFRSKENALMPNWRYLPVGYHGRASSVVVSGTPIRRPNGQTLAIEARDIQKWEYVPLGPFTAKNLGTTISPWVVSTFALEPFKVDNFPQNPEPFPYLKHDDKFNFDINLQVDITPKGLNVSTTVSRSNYKYLYWTAKQQLAHHTVTGCNVKPGDLMASGTISGEASDSFGSLLELSWKGTKPLTMLDGSQRKFLQDGDTVTIKGNCEGDGYNIGFGECIGTLLPAFDFKIMALSGSLLNKSGSQERSDLVAYWSVPLLDGVHTVEFEHGGTSGKRVLRVDGKEILRRDWMFKLVGEERFTLGKQEAKCELRVDPLPHFAFAYSLLVDGKPLEKFTEKQSQTTRSWAVVAQGKRYRVVFEKQTLNVWVNGQYVETENIFIDGGTEMSFEFENLKAAIKATSADRKQGVIHQLFVDGQLVEEDTTYY</sequence>
<dbReference type="UniPathway" id="UPA00139">
    <property type="reaction ID" value="UER00341"/>
</dbReference>
<dbReference type="PANTHER" id="PTHR43069:SF2">
    <property type="entry name" value="FUMARYLACETOACETASE"/>
    <property type="match status" value="1"/>
</dbReference>
<dbReference type="GO" id="GO:0006559">
    <property type="term" value="P:L-phenylalanine catabolic process"/>
    <property type="evidence" value="ECO:0007669"/>
    <property type="project" value="UniProtKB-UniRule"/>
</dbReference>
<keyword evidence="10" id="KW-1185">Reference proteome</keyword>
<evidence type="ECO:0000256" key="3">
    <source>
        <dbReference type="ARBA" id="ARBA00014741"/>
    </source>
</evidence>
<comment type="caution">
    <text evidence="9">The sequence shown here is derived from an EMBL/GenBank/DDBJ whole genome shotgun (WGS) entry which is preliminary data.</text>
</comment>
<dbReference type="OrthoDB" id="6262731at2759"/>
<feature type="domain" description="Fumarylacetoacetase-like C-terminal" evidence="8">
    <location>
        <begin position="71"/>
        <end position="243"/>
    </location>
</feature>
<evidence type="ECO:0000256" key="5">
    <source>
        <dbReference type="PIRSR" id="PIRSR605959-2"/>
    </source>
</evidence>
<dbReference type="GO" id="GO:0004334">
    <property type="term" value="F:fumarylacetoacetase activity"/>
    <property type="evidence" value="ECO:0007669"/>
    <property type="project" value="UniProtKB-UniRule"/>
</dbReference>
<accession>A0A482VBC7</accession>
<dbReference type="InterPro" id="IPR010695">
    <property type="entry name" value="FAIM1"/>
</dbReference>
<dbReference type="FunFam" id="2.40.128.180:FF:000001">
    <property type="entry name" value="Fas apoptotic inhibitory molecule 1"/>
    <property type="match status" value="1"/>
</dbReference>
<dbReference type="GO" id="GO:0046872">
    <property type="term" value="F:metal ion binding"/>
    <property type="evidence" value="ECO:0007669"/>
    <property type="project" value="UniProtKB-UniRule"/>
</dbReference>
<evidence type="ECO:0000256" key="1">
    <source>
        <dbReference type="ARBA" id="ARBA00000353"/>
    </source>
</evidence>
<evidence type="ECO:0000313" key="9">
    <source>
        <dbReference type="EMBL" id="RZB40512.1"/>
    </source>
</evidence>
<dbReference type="GO" id="GO:0006572">
    <property type="term" value="P:L-tyrosine catabolic process"/>
    <property type="evidence" value="ECO:0007669"/>
    <property type="project" value="UniProtKB-UniRule"/>
</dbReference>
<feature type="binding site" evidence="6">
    <location>
        <position position="12"/>
    </location>
    <ligand>
        <name>Ca(2+)</name>
        <dbReference type="ChEBI" id="CHEBI:29108"/>
    </ligand>
</feature>
<dbReference type="EMBL" id="QDEB01118225">
    <property type="protein sequence ID" value="RZB40512.1"/>
    <property type="molecule type" value="Genomic_DNA"/>
</dbReference>
<dbReference type="InterPro" id="IPR011234">
    <property type="entry name" value="Fumarylacetoacetase-like_C"/>
</dbReference>
<evidence type="ECO:0000256" key="6">
    <source>
        <dbReference type="PIRSR" id="PIRSR605959-3"/>
    </source>
</evidence>
<feature type="binding site" evidence="5">
    <location>
        <position position="185"/>
    </location>
    <ligand>
        <name>substrate</name>
    </ligand>
</feature>
<dbReference type="Pfam" id="PF01557">
    <property type="entry name" value="FAA_hydrolase"/>
    <property type="match status" value="1"/>
</dbReference>
<feature type="binding site" evidence="6">
    <location>
        <position position="92"/>
    </location>
    <ligand>
        <name>Mg(2+)</name>
        <dbReference type="ChEBI" id="CHEBI:18420"/>
    </ligand>
</feature>
<organism evidence="9 10">
    <name type="scientific">Asbolus verrucosus</name>
    <name type="common">Desert ironclad beetle</name>
    <dbReference type="NCBI Taxonomy" id="1661398"/>
    <lineage>
        <taxon>Eukaryota</taxon>
        <taxon>Metazoa</taxon>
        <taxon>Ecdysozoa</taxon>
        <taxon>Arthropoda</taxon>
        <taxon>Hexapoda</taxon>
        <taxon>Insecta</taxon>
        <taxon>Pterygota</taxon>
        <taxon>Neoptera</taxon>
        <taxon>Endopterygota</taxon>
        <taxon>Coleoptera</taxon>
        <taxon>Polyphaga</taxon>
        <taxon>Cucujiformia</taxon>
        <taxon>Tenebrionidae</taxon>
        <taxon>Pimeliinae</taxon>
        <taxon>Asbolus</taxon>
    </lineage>
</organism>
<dbReference type="AlphaFoldDB" id="A0A482VBC7"/>
<evidence type="ECO:0000256" key="7">
    <source>
        <dbReference type="RuleBase" id="RU366008"/>
    </source>
</evidence>
<feature type="binding site" evidence="5">
    <location>
        <position position="79"/>
    </location>
    <ligand>
        <name>substrate</name>
    </ligand>
</feature>
<dbReference type="Proteomes" id="UP000292052">
    <property type="component" value="Unassembled WGS sequence"/>
</dbReference>
<dbReference type="InterPro" id="IPR038513">
    <property type="entry name" value="FAIM1_dom_sf"/>
</dbReference>
<dbReference type="Pfam" id="PF06905">
    <property type="entry name" value="FAIM1"/>
    <property type="match status" value="1"/>
</dbReference>
<keyword evidence="6 7" id="KW-0479">Metal-binding</keyword>
<evidence type="ECO:0000256" key="4">
    <source>
        <dbReference type="PIRSR" id="PIRSR605959-1"/>
    </source>
</evidence>
<proteinExistence type="inferred from homology"/>
<comment type="similarity">
    <text evidence="2 7">Belongs to the FAH family.</text>
</comment>
<dbReference type="EC" id="3.7.1.2" evidence="7"/>
<dbReference type="STRING" id="1661398.A0A482VBC7"/>
<comment type="cofactor">
    <cofactor evidence="7">
        <name>Mg(2+)</name>
        <dbReference type="ChEBI" id="CHEBI:18420"/>
    </cofactor>
    <cofactor evidence="7">
        <name>Ca(2+)</name>
        <dbReference type="ChEBI" id="CHEBI:29108"/>
    </cofactor>
</comment>
<dbReference type="Gene3D" id="2.40.128.180">
    <property type="match status" value="2"/>
</dbReference>
<comment type="pathway">
    <text evidence="7">Amino-acid degradation; L-phenylalanine degradation; acetoacetate and fumarate from L-phenylalanine: step 6/6.</text>
</comment>
<dbReference type="GO" id="GO:0043066">
    <property type="term" value="P:negative regulation of apoptotic process"/>
    <property type="evidence" value="ECO:0007669"/>
    <property type="project" value="InterPro"/>
</dbReference>
<keyword evidence="7" id="KW-0828">Tyrosine catabolism</keyword>
<dbReference type="SUPFAM" id="SSF56529">
    <property type="entry name" value="FAH"/>
    <property type="match status" value="1"/>
</dbReference>